<keyword evidence="3" id="KW-1185">Reference proteome</keyword>
<dbReference type="Pfam" id="PF21348">
    <property type="entry name" value="RGL11_C"/>
    <property type="match status" value="1"/>
</dbReference>
<evidence type="ECO:0000313" key="3">
    <source>
        <dbReference type="Proteomes" id="UP001501777"/>
    </source>
</evidence>
<comment type="caution">
    <text evidence="2">The sequence shown here is derived from an EMBL/GenBank/DDBJ whole genome shotgun (WGS) entry which is preliminary data.</text>
</comment>
<proteinExistence type="predicted"/>
<reference evidence="3" key="1">
    <citation type="journal article" date="2019" name="Int. J. Syst. Evol. Microbiol.">
        <title>The Global Catalogue of Microorganisms (GCM) 10K type strain sequencing project: providing services to taxonomists for standard genome sequencing and annotation.</title>
        <authorList>
            <consortium name="The Broad Institute Genomics Platform"/>
            <consortium name="The Broad Institute Genome Sequencing Center for Infectious Disease"/>
            <person name="Wu L."/>
            <person name="Ma J."/>
        </authorList>
    </citation>
    <scope>NUCLEOTIDE SEQUENCE [LARGE SCALE GENOMIC DNA]</scope>
    <source>
        <strain evidence="3">JCM 4395</strain>
    </source>
</reference>
<sequence length="72" mass="8072">MVASRKPVGINFLSRWDGDTVETTGRITTLLHDTQYRTALASQNTAYNQLPHPSFFIGDRMATPPRPTVRTP</sequence>
<organism evidence="2 3">
    <name type="scientific">Streptomyces longisporus</name>
    <dbReference type="NCBI Taxonomy" id="1948"/>
    <lineage>
        <taxon>Bacteria</taxon>
        <taxon>Bacillati</taxon>
        <taxon>Actinomycetota</taxon>
        <taxon>Actinomycetes</taxon>
        <taxon>Kitasatosporales</taxon>
        <taxon>Streptomycetaceae</taxon>
        <taxon>Streptomyces</taxon>
    </lineage>
</organism>
<evidence type="ECO:0000259" key="1">
    <source>
        <dbReference type="Pfam" id="PF21348"/>
    </source>
</evidence>
<accession>A0ABP5XZU8</accession>
<dbReference type="EMBL" id="BAAASG010000001">
    <property type="protein sequence ID" value="GAA2472084.1"/>
    <property type="molecule type" value="Genomic_DNA"/>
</dbReference>
<name>A0ABP5XZU8_STRLO</name>
<gene>
    <name evidence="2" type="ORF">GCM10010276_03230</name>
</gene>
<protein>
    <recommendedName>
        <fullName evidence="1">Rhamnogalacturonan lyase family 11 C-terminal domain-containing protein</fullName>
    </recommendedName>
</protein>
<dbReference type="Proteomes" id="UP001501777">
    <property type="component" value="Unassembled WGS sequence"/>
</dbReference>
<evidence type="ECO:0000313" key="2">
    <source>
        <dbReference type="EMBL" id="GAA2472084.1"/>
    </source>
</evidence>
<feature type="domain" description="Rhamnogalacturonan lyase family 11 C-terminal" evidence="1">
    <location>
        <begin position="20"/>
        <end position="67"/>
    </location>
</feature>
<dbReference type="InterPro" id="IPR049366">
    <property type="entry name" value="RGL11_C"/>
</dbReference>